<organism evidence="2 3">
    <name type="scientific">Myxococcus fulvus</name>
    <dbReference type="NCBI Taxonomy" id="33"/>
    <lineage>
        <taxon>Bacteria</taxon>
        <taxon>Pseudomonadati</taxon>
        <taxon>Myxococcota</taxon>
        <taxon>Myxococcia</taxon>
        <taxon>Myxococcales</taxon>
        <taxon>Cystobacterineae</taxon>
        <taxon>Myxococcaceae</taxon>
        <taxon>Myxococcus</taxon>
    </lineage>
</organism>
<dbReference type="EMBL" id="FOIB01000001">
    <property type="protein sequence ID" value="SES91591.1"/>
    <property type="molecule type" value="Genomic_DNA"/>
</dbReference>
<dbReference type="Proteomes" id="UP000183760">
    <property type="component" value="Unassembled WGS sequence"/>
</dbReference>
<evidence type="ECO:0008006" key="4">
    <source>
        <dbReference type="Google" id="ProtNLM"/>
    </source>
</evidence>
<keyword evidence="1" id="KW-1133">Transmembrane helix</keyword>
<feature type="transmembrane region" description="Helical" evidence="1">
    <location>
        <begin position="6"/>
        <end position="25"/>
    </location>
</feature>
<evidence type="ECO:0000313" key="2">
    <source>
        <dbReference type="EMBL" id="SES91591.1"/>
    </source>
</evidence>
<keyword evidence="1" id="KW-0812">Transmembrane</keyword>
<reference evidence="2 3" key="1">
    <citation type="submission" date="2016-10" db="EMBL/GenBank/DDBJ databases">
        <authorList>
            <person name="Varghese N."/>
            <person name="Submissions S."/>
        </authorList>
    </citation>
    <scope>NUCLEOTIDE SEQUENCE [LARGE SCALE GENOMIC DNA]</scope>
    <source>
        <strain evidence="2 3">DSM 16525</strain>
    </source>
</reference>
<sequence>MNRRSYIGLVIVVVVLLSVITAPYCGRWWRIDKCLDSGGAWDEQTEQCASKEPTAP</sequence>
<evidence type="ECO:0000313" key="3">
    <source>
        <dbReference type="Proteomes" id="UP000183760"/>
    </source>
</evidence>
<accession>A0ABY1BWM8</accession>
<proteinExistence type="predicted"/>
<keyword evidence="3" id="KW-1185">Reference proteome</keyword>
<dbReference type="RefSeq" id="WP_170300434.1">
    <property type="nucleotide sequence ID" value="NZ_BJXR01000025.1"/>
</dbReference>
<keyword evidence="1" id="KW-0472">Membrane</keyword>
<name>A0ABY1BWM8_MYXFU</name>
<gene>
    <name evidence="2" type="ORF">SAMN05443572_101563</name>
</gene>
<evidence type="ECO:0000256" key="1">
    <source>
        <dbReference type="SAM" id="Phobius"/>
    </source>
</evidence>
<comment type="caution">
    <text evidence="2">The sequence shown here is derived from an EMBL/GenBank/DDBJ whole genome shotgun (WGS) entry which is preliminary data.</text>
</comment>
<protein>
    <recommendedName>
        <fullName evidence="4">Lipoprotein</fullName>
    </recommendedName>
</protein>